<dbReference type="OrthoDB" id="9766256at2"/>
<dbReference type="AlphaFoldDB" id="A0A5P2FXA8"/>
<name>A0A5P2FXA8_9BACT</name>
<dbReference type="Gene3D" id="1.25.40.390">
    <property type="match status" value="1"/>
</dbReference>
<organism evidence="1 2">
    <name type="scientific">Rhizosphaericola mali</name>
    <dbReference type="NCBI Taxonomy" id="2545455"/>
    <lineage>
        <taxon>Bacteria</taxon>
        <taxon>Pseudomonadati</taxon>
        <taxon>Bacteroidota</taxon>
        <taxon>Chitinophagia</taxon>
        <taxon>Chitinophagales</taxon>
        <taxon>Chitinophagaceae</taxon>
        <taxon>Rhizosphaericola</taxon>
    </lineage>
</organism>
<dbReference type="EMBL" id="CP044016">
    <property type="protein sequence ID" value="QES87825.1"/>
    <property type="molecule type" value="Genomic_DNA"/>
</dbReference>
<reference evidence="1 2" key="1">
    <citation type="submission" date="2019-09" db="EMBL/GenBank/DDBJ databases">
        <title>Complete genome sequence of Arachidicoccus sp. B3-10 isolated from apple orchard soil.</title>
        <authorList>
            <person name="Kim H.S."/>
            <person name="Han K.-I."/>
            <person name="Suh M.K."/>
            <person name="Lee K.C."/>
            <person name="Eom M.K."/>
            <person name="Kim J.-S."/>
            <person name="Kang S.W."/>
            <person name="Sin Y."/>
            <person name="Lee J.-S."/>
        </authorList>
    </citation>
    <scope>NUCLEOTIDE SEQUENCE [LARGE SCALE GENOMIC DNA]</scope>
    <source>
        <strain evidence="1 2">B3-10</strain>
    </source>
</reference>
<keyword evidence="2" id="KW-1185">Reference proteome</keyword>
<sequence>MTKTIFKYLFGCVAVAGMFSCNKKIDDAYLNPNSPVVEPVETIFPSLIGSIIGSSAAAGSAYGIAGDGIYLGRYIQYWGNYTLTTAQNGASQFDQMGGVVGSSDALGSMWGAFYFGQGQNLNRVVDYASAQEKWDYVGAARALRAWGWLELTDQYADAEIVSEAFNTSLQTFNYDPQSLAYDSCRQACYDALAYLNRTDGNVGKGDFAAADAYFLDGDIAKWKKFTYGILARSYANLSYKSTFNADSVIYYANLAQASNDDNATCKFAASGSSGTSNYYGPFRGNVGSLRQGAYIADLMSGRNTQVFTNVTDPRMWYMLQENRNSTFYGVTPAVDGQKYLDSALQPHNFWGNVYYKTVATSPDSGRYIFRNNAEFPIMTASEMQFLIAEASYLKGDYTSALTAYQNGISLNFDMLSTKYATMVPSAHLITSDNKNAYLTNTSIVPTSASSLSLSQIMLQKYIALYGWGMQETWTDMRKYHYTDKDPKTGNQVYAGFNPAGGNLYVDNAGKYVYRARPRYNSEYLYDIPSLKSVGAVDAGGNLIADYHTKQPWFSQN</sequence>
<dbReference type="Proteomes" id="UP000292424">
    <property type="component" value="Chromosome"/>
</dbReference>
<evidence type="ECO:0000313" key="1">
    <source>
        <dbReference type="EMBL" id="QES87825.1"/>
    </source>
</evidence>
<evidence type="ECO:0008006" key="3">
    <source>
        <dbReference type="Google" id="ProtNLM"/>
    </source>
</evidence>
<dbReference type="SUPFAM" id="SSF48452">
    <property type="entry name" value="TPR-like"/>
    <property type="match status" value="1"/>
</dbReference>
<dbReference type="RefSeq" id="WP_131328712.1">
    <property type="nucleotide sequence ID" value="NZ_CP044016.1"/>
</dbReference>
<accession>A0A5P2FXA8</accession>
<evidence type="ECO:0000313" key="2">
    <source>
        <dbReference type="Proteomes" id="UP000292424"/>
    </source>
</evidence>
<proteinExistence type="predicted"/>
<dbReference type="PROSITE" id="PS51257">
    <property type="entry name" value="PROKAR_LIPOPROTEIN"/>
    <property type="match status" value="1"/>
</dbReference>
<gene>
    <name evidence="1" type="ORF">E0W69_003800</name>
</gene>
<dbReference type="InterPro" id="IPR041662">
    <property type="entry name" value="SusD-like_2"/>
</dbReference>
<dbReference type="Pfam" id="PF12771">
    <property type="entry name" value="SusD-like_2"/>
    <property type="match status" value="1"/>
</dbReference>
<dbReference type="InterPro" id="IPR011990">
    <property type="entry name" value="TPR-like_helical_dom_sf"/>
</dbReference>
<dbReference type="KEGG" id="arac:E0W69_003800"/>
<protein>
    <recommendedName>
        <fullName evidence="3">SusD/RagB family nutrient-binding outer membrane lipoprotein</fullName>
    </recommendedName>
</protein>